<organism evidence="1 2">
    <name type="scientific">Vaccinium darrowii</name>
    <dbReference type="NCBI Taxonomy" id="229202"/>
    <lineage>
        <taxon>Eukaryota</taxon>
        <taxon>Viridiplantae</taxon>
        <taxon>Streptophyta</taxon>
        <taxon>Embryophyta</taxon>
        <taxon>Tracheophyta</taxon>
        <taxon>Spermatophyta</taxon>
        <taxon>Magnoliopsida</taxon>
        <taxon>eudicotyledons</taxon>
        <taxon>Gunneridae</taxon>
        <taxon>Pentapetalae</taxon>
        <taxon>asterids</taxon>
        <taxon>Ericales</taxon>
        <taxon>Ericaceae</taxon>
        <taxon>Vaccinioideae</taxon>
        <taxon>Vaccinieae</taxon>
        <taxon>Vaccinium</taxon>
    </lineage>
</organism>
<evidence type="ECO:0000313" key="2">
    <source>
        <dbReference type="Proteomes" id="UP000828048"/>
    </source>
</evidence>
<dbReference type="Proteomes" id="UP000828048">
    <property type="component" value="Chromosome 2"/>
</dbReference>
<name>A0ACB7WWW6_9ERIC</name>
<proteinExistence type="predicted"/>
<comment type="caution">
    <text evidence="1">The sequence shown here is derived from an EMBL/GenBank/DDBJ whole genome shotgun (WGS) entry which is preliminary data.</text>
</comment>
<keyword evidence="2" id="KW-1185">Reference proteome</keyword>
<evidence type="ECO:0000313" key="1">
    <source>
        <dbReference type="EMBL" id="KAH7832974.1"/>
    </source>
</evidence>
<sequence>MSSSSSTSSSFGSISSSNVPFSIGTAADVEDDFNAPLWKYVTKLVRRARVGGGNTKCQCNLCNVEFQGSYFRVEAHLLLGKNQGIRISSFVNGKPDILDEIRKLNKEAENRQKMAQPKPVPLPLSASQFNAIARVGNLGTENVSGLA</sequence>
<dbReference type="EMBL" id="CM037152">
    <property type="protein sequence ID" value="KAH7832974.1"/>
    <property type="molecule type" value="Genomic_DNA"/>
</dbReference>
<protein>
    <submittedName>
        <fullName evidence="1">Uncharacterized protein</fullName>
    </submittedName>
</protein>
<gene>
    <name evidence="1" type="ORF">Vadar_001931</name>
</gene>
<accession>A0ACB7WWW6</accession>
<reference evidence="1 2" key="1">
    <citation type="journal article" date="2021" name="Hortic Res">
        <title>High-quality reference genome and annotation aids understanding of berry development for evergreen blueberry (Vaccinium darrowii).</title>
        <authorList>
            <person name="Yu J."/>
            <person name="Hulse-Kemp A.M."/>
            <person name="Babiker E."/>
            <person name="Staton M."/>
        </authorList>
    </citation>
    <scope>NUCLEOTIDE SEQUENCE [LARGE SCALE GENOMIC DNA]</scope>
    <source>
        <strain evidence="2">cv. NJ 8807/NJ 8810</strain>
        <tissue evidence="1">Young leaf</tissue>
    </source>
</reference>